<dbReference type="Pfam" id="PF00059">
    <property type="entry name" value="Lectin_C"/>
    <property type="match status" value="1"/>
</dbReference>
<feature type="domain" description="C-type lectin" evidence="1">
    <location>
        <begin position="11"/>
        <end position="124"/>
    </location>
</feature>
<proteinExistence type="predicted"/>
<organism evidence="2 3">
    <name type="scientific">Panagrolaimus superbus</name>
    <dbReference type="NCBI Taxonomy" id="310955"/>
    <lineage>
        <taxon>Eukaryota</taxon>
        <taxon>Metazoa</taxon>
        <taxon>Ecdysozoa</taxon>
        <taxon>Nematoda</taxon>
        <taxon>Chromadorea</taxon>
        <taxon>Rhabditida</taxon>
        <taxon>Tylenchina</taxon>
        <taxon>Panagrolaimomorpha</taxon>
        <taxon>Panagrolaimoidea</taxon>
        <taxon>Panagrolaimidae</taxon>
        <taxon>Panagrolaimus</taxon>
    </lineage>
</organism>
<protein>
    <submittedName>
        <fullName evidence="3">C-type lectin domain-containing protein</fullName>
    </submittedName>
</protein>
<dbReference type="CDD" id="cd00037">
    <property type="entry name" value="CLECT"/>
    <property type="match status" value="1"/>
</dbReference>
<dbReference type="AlphaFoldDB" id="A0A914YAD7"/>
<dbReference type="InterPro" id="IPR016187">
    <property type="entry name" value="CTDL_fold"/>
</dbReference>
<dbReference type="Gene3D" id="3.10.100.10">
    <property type="entry name" value="Mannose-Binding Protein A, subunit A"/>
    <property type="match status" value="1"/>
</dbReference>
<accession>A0A914YAD7</accession>
<dbReference type="InterPro" id="IPR001304">
    <property type="entry name" value="C-type_lectin-like"/>
</dbReference>
<dbReference type="WBParaSite" id="PSU_v2.g16244.t1">
    <property type="protein sequence ID" value="PSU_v2.g16244.t1"/>
    <property type="gene ID" value="PSU_v2.g16244"/>
</dbReference>
<name>A0A914YAD7_9BILA</name>
<dbReference type="InterPro" id="IPR050111">
    <property type="entry name" value="C-type_lectin/snaclec_domain"/>
</dbReference>
<dbReference type="PANTHER" id="PTHR22803">
    <property type="entry name" value="MANNOSE, PHOSPHOLIPASE, LECTIN RECEPTOR RELATED"/>
    <property type="match status" value="1"/>
</dbReference>
<dbReference type="SUPFAM" id="SSF56436">
    <property type="entry name" value="C-type lectin-like"/>
    <property type="match status" value="1"/>
</dbReference>
<dbReference type="PROSITE" id="PS50041">
    <property type="entry name" value="C_TYPE_LECTIN_2"/>
    <property type="match status" value="1"/>
</dbReference>
<keyword evidence="2" id="KW-1185">Reference proteome</keyword>
<evidence type="ECO:0000259" key="1">
    <source>
        <dbReference type="PROSITE" id="PS50041"/>
    </source>
</evidence>
<evidence type="ECO:0000313" key="3">
    <source>
        <dbReference type="WBParaSite" id="PSU_v2.g16244.t1"/>
    </source>
</evidence>
<dbReference type="InterPro" id="IPR016186">
    <property type="entry name" value="C-type_lectin-like/link_sf"/>
</dbReference>
<reference evidence="3" key="1">
    <citation type="submission" date="2022-11" db="UniProtKB">
        <authorList>
            <consortium name="WormBaseParasite"/>
        </authorList>
    </citation>
    <scope>IDENTIFICATION</scope>
</reference>
<dbReference type="Proteomes" id="UP000887577">
    <property type="component" value="Unplaced"/>
</dbReference>
<dbReference type="SMART" id="SM00034">
    <property type="entry name" value="CLECT"/>
    <property type="match status" value="1"/>
</dbReference>
<sequence>MNVYFQDWVEFGDNLYALLEEQVFQQEGEKRCIEFGGHLVSIHSKEENDFVHKLRGNNSVWIGRSKIAKPGFEGVYSWTDGSSIDDFPPPWDKPNEKYPDCVFMPNSVNSNGEWSDYFCDQNLPVAYSPSPAFAICKKPKSA</sequence>
<evidence type="ECO:0000313" key="2">
    <source>
        <dbReference type="Proteomes" id="UP000887577"/>
    </source>
</evidence>